<gene>
    <name evidence="2" type="ORF">MQH31_03560</name>
</gene>
<dbReference type="EMBL" id="JALGAR010000001">
    <property type="protein sequence ID" value="MCI4656886.1"/>
    <property type="molecule type" value="Genomic_DNA"/>
</dbReference>
<dbReference type="PROSITE" id="PS51257">
    <property type="entry name" value="PROKAR_LIPOPROTEIN"/>
    <property type="match status" value="1"/>
</dbReference>
<feature type="signal peptide" evidence="1">
    <location>
        <begin position="1"/>
        <end position="16"/>
    </location>
</feature>
<keyword evidence="3" id="KW-1185">Reference proteome</keyword>
<reference evidence="2" key="1">
    <citation type="submission" date="2022-03" db="EMBL/GenBank/DDBJ databases">
        <title>Cryobacterium sp. nov. strain ZS14-85, isolated from Antarctic soil.</title>
        <authorList>
            <person name="Li J."/>
            <person name="Niu G."/>
        </authorList>
    </citation>
    <scope>NUCLEOTIDE SEQUENCE</scope>
    <source>
        <strain evidence="2">ZS14-85</strain>
    </source>
</reference>
<evidence type="ECO:0000256" key="1">
    <source>
        <dbReference type="SAM" id="SignalP"/>
    </source>
</evidence>
<name>A0AA41UJE6_9MICO</name>
<evidence type="ECO:0000313" key="3">
    <source>
        <dbReference type="Proteomes" id="UP001165341"/>
    </source>
</evidence>
<feature type="chain" id="PRO_5041329158" description="Lipoprotein" evidence="1">
    <location>
        <begin position="17"/>
        <end position="160"/>
    </location>
</feature>
<evidence type="ECO:0000313" key="2">
    <source>
        <dbReference type="EMBL" id="MCI4656886.1"/>
    </source>
</evidence>
<accession>A0AA41UJE6</accession>
<organism evidence="2 3">
    <name type="scientific">Cryobacterium zhongshanensis</name>
    <dbReference type="NCBI Taxonomy" id="2928153"/>
    <lineage>
        <taxon>Bacteria</taxon>
        <taxon>Bacillati</taxon>
        <taxon>Actinomycetota</taxon>
        <taxon>Actinomycetes</taxon>
        <taxon>Micrococcales</taxon>
        <taxon>Microbacteriaceae</taxon>
        <taxon>Cryobacterium</taxon>
    </lineage>
</organism>
<dbReference type="AlphaFoldDB" id="A0AA41UJE6"/>
<sequence length="160" mass="16929">MMVRALVGGGTAIVLAAVMTSCSGGTARTAGQLADDLARYLGRSAPEVEQLVKTRATTAESSDDVLRRWAAALKEPSVLRDDAVRVSCQTVIDLSTSDEPIDERSLLVLINNIAGLEPAVANLQEVDALKTAALEELGGKQGAVRAHQQLERFKEAVCVD</sequence>
<proteinExistence type="predicted"/>
<keyword evidence="1" id="KW-0732">Signal</keyword>
<dbReference type="Proteomes" id="UP001165341">
    <property type="component" value="Unassembled WGS sequence"/>
</dbReference>
<dbReference type="RefSeq" id="WP_243011699.1">
    <property type="nucleotide sequence ID" value="NZ_JALGAR010000001.1"/>
</dbReference>
<comment type="caution">
    <text evidence="2">The sequence shown here is derived from an EMBL/GenBank/DDBJ whole genome shotgun (WGS) entry which is preliminary data.</text>
</comment>
<evidence type="ECO:0008006" key="4">
    <source>
        <dbReference type="Google" id="ProtNLM"/>
    </source>
</evidence>
<protein>
    <recommendedName>
        <fullName evidence="4">Lipoprotein</fullName>
    </recommendedName>
</protein>